<gene>
    <name evidence="2" type="primary">Acey_s0019.g3936</name>
    <name evidence="2" type="ORF">Y032_0019g3936</name>
</gene>
<comment type="caution">
    <text evidence="2">The sequence shown here is derived from an EMBL/GenBank/DDBJ whole genome shotgun (WGS) entry which is preliminary data.</text>
</comment>
<organism evidence="2 3">
    <name type="scientific">Ancylostoma ceylanicum</name>
    <dbReference type="NCBI Taxonomy" id="53326"/>
    <lineage>
        <taxon>Eukaryota</taxon>
        <taxon>Metazoa</taxon>
        <taxon>Ecdysozoa</taxon>
        <taxon>Nematoda</taxon>
        <taxon>Chromadorea</taxon>
        <taxon>Rhabditida</taxon>
        <taxon>Rhabditina</taxon>
        <taxon>Rhabditomorpha</taxon>
        <taxon>Strongyloidea</taxon>
        <taxon>Ancylostomatidae</taxon>
        <taxon>Ancylostomatinae</taxon>
        <taxon>Ancylostoma</taxon>
    </lineage>
</organism>
<dbReference type="AlphaFoldDB" id="A0A016V1V6"/>
<reference evidence="3" key="1">
    <citation type="journal article" date="2015" name="Nat. Genet.">
        <title>The genome and transcriptome of the zoonotic hookworm Ancylostoma ceylanicum identify infection-specific gene families.</title>
        <authorList>
            <person name="Schwarz E.M."/>
            <person name="Hu Y."/>
            <person name="Antoshechkin I."/>
            <person name="Miller M.M."/>
            <person name="Sternberg P.W."/>
            <person name="Aroian R.V."/>
        </authorList>
    </citation>
    <scope>NUCLEOTIDE SEQUENCE</scope>
    <source>
        <strain evidence="3">HY135</strain>
    </source>
</reference>
<dbReference type="EMBL" id="JARK01001355">
    <property type="protein sequence ID" value="EYC21634.1"/>
    <property type="molecule type" value="Genomic_DNA"/>
</dbReference>
<dbReference type="OrthoDB" id="196393at2759"/>
<proteinExistence type="predicted"/>
<accession>A0A016V1V6</accession>
<evidence type="ECO:0000313" key="2">
    <source>
        <dbReference type="EMBL" id="EYC21634.1"/>
    </source>
</evidence>
<keyword evidence="3" id="KW-1185">Reference proteome</keyword>
<protein>
    <submittedName>
        <fullName evidence="2">Uncharacterized protein</fullName>
    </submittedName>
</protein>
<name>A0A016V1V6_9BILA</name>
<feature type="region of interest" description="Disordered" evidence="1">
    <location>
        <begin position="1"/>
        <end position="31"/>
    </location>
</feature>
<evidence type="ECO:0000256" key="1">
    <source>
        <dbReference type="SAM" id="MobiDB-lite"/>
    </source>
</evidence>
<evidence type="ECO:0000313" key="3">
    <source>
        <dbReference type="Proteomes" id="UP000024635"/>
    </source>
</evidence>
<feature type="compositionally biased region" description="Polar residues" evidence="1">
    <location>
        <begin position="14"/>
        <end position="24"/>
    </location>
</feature>
<dbReference type="Proteomes" id="UP000024635">
    <property type="component" value="Unassembled WGS sequence"/>
</dbReference>
<sequence length="97" mass="10808">MDKPLLSQEMDLGTETSVSNTTNGDKMPNLRRDFPNFVARLHTAPHLTPTSITPTQAMDFTIELAGLTRLLLGLVESVFIDTTQDQSRRRIPMAPLL</sequence>